<evidence type="ECO:0000256" key="3">
    <source>
        <dbReference type="ARBA" id="ARBA00022705"/>
    </source>
</evidence>
<keyword evidence="8 13" id="KW-0238">DNA-binding</keyword>
<keyword evidence="11" id="KW-0539">Nucleus</keyword>
<gene>
    <name evidence="13" type="ORF">D0Y65_015482</name>
</gene>
<evidence type="ECO:0000256" key="5">
    <source>
        <dbReference type="ARBA" id="ARBA00022763"/>
    </source>
</evidence>
<dbReference type="FunFam" id="2.40.50.140:FF:000064">
    <property type="entry name" value="Replication protein A subunit"/>
    <property type="match status" value="1"/>
</dbReference>
<keyword evidence="5" id="KW-0227">DNA damage</keyword>
<dbReference type="GO" id="GO:0051321">
    <property type="term" value="P:meiotic cell cycle"/>
    <property type="evidence" value="ECO:0007669"/>
    <property type="project" value="TreeGrafter"/>
</dbReference>
<dbReference type="GO" id="GO:0000724">
    <property type="term" value="P:double-strand break repair via homologous recombination"/>
    <property type="evidence" value="ECO:0007669"/>
    <property type="project" value="TreeGrafter"/>
</dbReference>
<keyword evidence="7" id="KW-0862">Zinc</keyword>
<dbReference type="GO" id="GO:0008270">
    <property type="term" value="F:zinc ion binding"/>
    <property type="evidence" value="ECO:0007669"/>
    <property type="project" value="UniProtKB-KW"/>
</dbReference>
<evidence type="ECO:0000256" key="10">
    <source>
        <dbReference type="ARBA" id="ARBA00023204"/>
    </source>
</evidence>
<sequence length="218" mass="24321">MKNSKVFSFDVVDSDGGEIGATCFNAVADQFYNVIQAGKVYLISRGSIKPAQKNFNHLRNDQELTLDVASIIQPFLDDNDLITSQTFNYRPISEIESLENNSIVDVIGVVTSIRPTTSIMRKNGTEVQKRTLQLKDMSGRSVELTLWGNFCIVEGQRLQTICHAREFPVLATKAVRLNDFNGKSVETIATSQLYVEVDFTVHADTGSHLHNMELDKCS</sequence>
<dbReference type="Proteomes" id="UP000289340">
    <property type="component" value="Chromosome 6"/>
</dbReference>
<keyword evidence="4" id="KW-0479">Metal-binding</keyword>
<evidence type="ECO:0000256" key="7">
    <source>
        <dbReference type="ARBA" id="ARBA00022833"/>
    </source>
</evidence>
<dbReference type="InterPro" id="IPR012340">
    <property type="entry name" value="NA-bd_OB-fold"/>
</dbReference>
<comment type="similarity">
    <text evidence="2">Belongs to the replication factor A protein 1 family.</text>
</comment>
<feature type="domain" description="Replication protein A OB" evidence="12">
    <location>
        <begin position="92"/>
        <end position="195"/>
    </location>
</feature>
<dbReference type="InterPro" id="IPR031657">
    <property type="entry name" value="REPA_OB_2"/>
</dbReference>
<dbReference type="CDD" id="cd04474">
    <property type="entry name" value="RPA1_DBD_A"/>
    <property type="match status" value="1"/>
</dbReference>
<evidence type="ECO:0000256" key="2">
    <source>
        <dbReference type="ARBA" id="ARBA00005690"/>
    </source>
</evidence>
<evidence type="ECO:0000256" key="8">
    <source>
        <dbReference type="ARBA" id="ARBA00023125"/>
    </source>
</evidence>
<keyword evidence="10" id="KW-0234">DNA repair</keyword>
<dbReference type="GO" id="GO:0003684">
    <property type="term" value="F:damaged DNA binding"/>
    <property type="evidence" value="ECO:0007669"/>
    <property type="project" value="TreeGrafter"/>
</dbReference>
<dbReference type="GO" id="GO:0006289">
    <property type="term" value="P:nucleotide-excision repair"/>
    <property type="evidence" value="ECO:0007669"/>
    <property type="project" value="TreeGrafter"/>
</dbReference>
<dbReference type="GO" id="GO:0043047">
    <property type="term" value="F:single-stranded telomeric DNA binding"/>
    <property type="evidence" value="ECO:0007669"/>
    <property type="project" value="TreeGrafter"/>
</dbReference>
<comment type="caution">
    <text evidence="13">The sequence shown here is derived from an EMBL/GenBank/DDBJ whole genome shotgun (WGS) entry which is preliminary data.</text>
</comment>
<evidence type="ECO:0000256" key="11">
    <source>
        <dbReference type="ARBA" id="ARBA00023242"/>
    </source>
</evidence>
<reference evidence="13 14" key="1">
    <citation type="submission" date="2018-09" db="EMBL/GenBank/DDBJ databases">
        <title>A high-quality reference genome of wild soybean provides a powerful tool to mine soybean genomes.</title>
        <authorList>
            <person name="Xie M."/>
            <person name="Chung C.Y.L."/>
            <person name="Li M.-W."/>
            <person name="Wong F.-L."/>
            <person name="Chan T.-F."/>
            <person name="Lam H.-M."/>
        </authorList>
    </citation>
    <scope>NUCLEOTIDE SEQUENCE [LARGE SCALE GENOMIC DNA]</scope>
    <source>
        <strain evidence="14">cv. W05</strain>
        <tissue evidence="13">Hypocotyl of etiolated seedlings</tissue>
    </source>
</reference>
<keyword evidence="9" id="KW-0233">DNA recombination</keyword>
<keyword evidence="14" id="KW-1185">Reference proteome</keyword>
<dbReference type="GO" id="GO:0006260">
    <property type="term" value="P:DNA replication"/>
    <property type="evidence" value="ECO:0007669"/>
    <property type="project" value="UniProtKB-KW"/>
</dbReference>
<evidence type="ECO:0000256" key="6">
    <source>
        <dbReference type="ARBA" id="ARBA00022771"/>
    </source>
</evidence>
<dbReference type="SUPFAM" id="SSF50249">
    <property type="entry name" value="Nucleic acid-binding proteins"/>
    <property type="match status" value="2"/>
</dbReference>
<evidence type="ECO:0000313" key="14">
    <source>
        <dbReference type="Proteomes" id="UP000289340"/>
    </source>
</evidence>
<dbReference type="Gene3D" id="2.40.50.140">
    <property type="entry name" value="Nucleic acid-binding proteins"/>
    <property type="match status" value="2"/>
</dbReference>
<keyword evidence="3" id="KW-0235">DNA replication</keyword>
<accession>A0A445KD90</accession>
<organism evidence="13 14">
    <name type="scientific">Glycine soja</name>
    <name type="common">Wild soybean</name>
    <dbReference type="NCBI Taxonomy" id="3848"/>
    <lineage>
        <taxon>Eukaryota</taxon>
        <taxon>Viridiplantae</taxon>
        <taxon>Streptophyta</taxon>
        <taxon>Embryophyta</taxon>
        <taxon>Tracheophyta</taxon>
        <taxon>Spermatophyta</taxon>
        <taxon>Magnoliopsida</taxon>
        <taxon>eudicotyledons</taxon>
        <taxon>Gunneridae</taxon>
        <taxon>Pentapetalae</taxon>
        <taxon>rosids</taxon>
        <taxon>fabids</taxon>
        <taxon>Fabales</taxon>
        <taxon>Fabaceae</taxon>
        <taxon>Papilionoideae</taxon>
        <taxon>50 kb inversion clade</taxon>
        <taxon>NPAAA clade</taxon>
        <taxon>indigoferoid/millettioid clade</taxon>
        <taxon>Phaseoleae</taxon>
        <taxon>Glycine</taxon>
        <taxon>Glycine subgen. Soja</taxon>
    </lineage>
</organism>
<evidence type="ECO:0000256" key="1">
    <source>
        <dbReference type="ARBA" id="ARBA00004123"/>
    </source>
</evidence>
<dbReference type="EMBL" id="QZWG01000006">
    <property type="protein sequence ID" value="RZC08794.1"/>
    <property type="molecule type" value="Genomic_DNA"/>
</dbReference>
<dbReference type="PANTHER" id="PTHR23273">
    <property type="entry name" value="REPLICATION FACTOR A 1, RFA1"/>
    <property type="match status" value="1"/>
</dbReference>
<dbReference type="GO" id="GO:0005662">
    <property type="term" value="C:DNA replication factor A complex"/>
    <property type="evidence" value="ECO:0007669"/>
    <property type="project" value="TreeGrafter"/>
</dbReference>
<evidence type="ECO:0000313" key="13">
    <source>
        <dbReference type="EMBL" id="RZC08794.1"/>
    </source>
</evidence>
<evidence type="ECO:0000256" key="4">
    <source>
        <dbReference type="ARBA" id="ARBA00022723"/>
    </source>
</evidence>
<dbReference type="Pfam" id="PF16900">
    <property type="entry name" value="REPA_OB_2"/>
    <property type="match status" value="1"/>
</dbReference>
<dbReference type="GO" id="GO:0007004">
    <property type="term" value="P:telomere maintenance via telomerase"/>
    <property type="evidence" value="ECO:0007669"/>
    <property type="project" value="TreeGrafter"/>
</dbReference>
<comment type="subcellular location">
    <subcellularLocation>
        <location evidence="1">Nucleus</location>
    </subcellularLocation>
</comment>
<proteinExistence type="inferred from homology"/>
<dbReference type="FunFam" id="2.40.50.140:FF:000041">
    <property type="entry name" value="Replication protein A subunit"/>
    <property type="match status" value="1"/>
</dbReference>
<evidence type="ECO:0000259" key="12">
    <source>
        <dbReference type="Pfam" id="PF16900"/>
    </source>
</evidence>
<evidence type="ECO:0000256" key="9">
    <source>
        <dbReference type="ARBA" id="ARBA00023172"/>
    </source>
</evidence>
<keyword evidence="6" id="KW-0863">Zinc-finger</keyword>
<name>A0A445KD90_GLYSO</name>
<dbReference type="CDD" id="cd04475">
    <property type="entry name" value="RPA1_DBD_B"/>
    <property type="match status" value="1"/>
</dbReference>
<dbReference type="PANTHER" id="PTHR23273:SF4">
    <property type="entry name" value="REPLICATION PROTEIN A OB DOMAIN-CONTAINING PROTEIN"/>
    <property type="match status" value="1"/>
</dbReference>
<protein>
    <submittedName>
        <fullName evidence="13">Replication protein A 70 kDa DNA-binding subunit E</fullName>
    </submittedName>
</protein>
<dbReference type="AlphaFoldDB" id="A0A445KD90"/>